<comment type="caution">
    <text evidence="5">The sequence shown here is derived from an EMBL/GenBank/DDBJ whole genome shotgun (WGS) entry which is preliminary data.</text>
</comment>
<accession>A0ABS7BQM6</accession>
<dbReference type="RefSeq" id="WP_219749283.1">
    <property type="nucleotide sequence ID" value="NZ_JAHXZN010000005.1"/>
</dbReference>
<feature type="region of interest" description="Disordered" evidence="3">
    <location>
        <begin position="102"/>
        <end position="131"/>
    </location>
</feature>
<sequence>MRALSLAVVGADHPNKRGPGRRFELALCSPAEPIELRPEPKNPVDPQAVAVFSCRGVQLGYLTAERAPWIGAMLRSGREIAVAFQEQTQWGAIVRVAFDGAAPTLPPPRVKEQDDSSGENDGFWPDPVYDD</sequence>
<evidence type="ECO:0000313" key="5">
    <source>
        <dbReference type="EMBL" id="MBW6531902.1"/>
    </source>
</evidence>
<proteinExistence type="predicted"/>
<gene>
    <name evidence="5" type="ORF">KZ820_14265</name>
</gene>
<evidence type="ECO:0000259" key="4">
    <source>
        <dbReference type="Pfam" id="PF08797"/>
    </source>
</evidence>
<feature type="domain" description="HIRAN" evidence="4">
    <location>
        <begin position="28"/>
        <end position="78"/>
    </location>
</feature>
<dbReference type="Pfam" id="PF08797">
    <property type="entry name" value="HIRAN"/>
    <property type="match status" value="1"/>
</dbReference>
<dbReference type="Proteomes" id="UP000759103">
    <property type="component" value="Unassembled WGS sequence"/>
</dbReference>
<keyword evidence="2" id="KW-0378">Hydrolase</keyword>
<evidence type="ECO:0000256" key="1">
    <source>
        <dbReference type="ARBA" id="ARBA00022723"/>
    </source>
</evidence>
<keyword evidence="6" id="KW-1185">Reference proteome</keyword>
<evidence type="ECO:0000256" key="3">
    <source>
        <dbReference type="SAM" id="MobiDB-lite"/>
    </source>
</evidence>
<evidence type="ECO:0000256" key="2">
    <source>
        <dbReference type="ARBA" id="ARBA00022801"/>
    </source>
</evidence>
<organism evidence="5 6">
    <name type="scientific">Sphingomonas citri</name>
    <dbReference type="NCBI Taxonomy" id="2862499"/>
    <lineage>
        <taxon>Bacteria</taxon>
        <taxon>Pseudomonadati</taxon>
        <taxon>Pseudomonadota</taxon>
        <taxon>Alphaproteobacteria</taxon>
        <taxon>Sphingomonadales</taxon>
        <taxon>Sphingomonadaceae</taxon>
        <taxon>Sphingomonas</taxon>
    </lineage>
</organism>
<reference evidence="5 6" key="1">
    <citation type="submission" date="2021-07" db="EMBL/GenBank/DDBJ databases">
        <title>Sphingomonas sp.</title>
        <authorList>
            <person name="Feng G."/>
            <person name="Li J."/>
            <person name="Pan M."/>
        </authorList>
    </citation>
    <scope>NUCLEOTIDE SEQUENCE [LARGE SCALE GENOMIC DNA]</scope>
    <source>
        <strain evidence="5 6">RRHST34</strain>
    </source>
</reference>
<dbReference type="InterPro" id="IPR014905">
    <property type="entry name" value="HIRAN"/>
</dbReference>
<dbReference type="Gene3D" id="3.30.70.2330">
    <property type="match status" value="1"/>
</dbReference>
<name>A0ABS7BQM6_9SPHN</name>
<keyword evidence="1" id="KW-0479">Metal-binding</keyword>
<dbReference type="EMBL" id="JAHXZN010000005">
    <property type="protein sequence ID" value="MBW6531902.1"/>
    <property type="molecule type" value="Genomic_DNA"/>
</dbReference>
<evidence type="ECO:0000313" key="6">
    <source>
        <dbReference type="Proteomes" id="UP000759103"/>
    </source>
</evidence>
<protein>
    <submittedName>
        <fullName evidence="5">HIRAN domain-containing protein</fullName>
    </submittedName>
</protein>